<keyword evidence="1" id="KW-0472">Membrane</keyword>
<dbReference type="Proteomes" id="UP000276133">
    <property type="component" value="Unassembled WGS sequence"/>
</dbReference>
<keyword evidence="3" id="KW-1185">Reference proteome</keyword>
<organism evidence="2 3">
    <name type="scientific">Brachionus plicatilis</name>
    <name type="common">Marine rotifer</name>
    <name type="synonym">Brachionus muelleri</name>
    <dbReference type="NCBI Taxonomy" id="10195"/>
    <lineage>
        <taxon>Eukaryota</taxon>
        <taxon>Metazoa</taxon>
        <taxon>Spiralia</taxon>
        <taxon>Gnathifera</taxon>
        <taxon>Rotifera</taxon>
        <taxon>Eurotatoria</taxon>
        <taxon>Monogononta</taxon>
        <taxon>Pseudotrocha</taxon>
        <taxon>Ploima</taxon>
        <taxon>Brachionidae</taxon>
        <taxon>Brachionus</taxon>
    </lineage>
</organism>
<feature type="transmembrane region" description="Helical" evidence="1">
    <location>
        <begin position="13"/>
        <end position="32"/>
    </location>
</feature>
<evidence type="ECO:0000256" key="1">
    <source>
        <dbReference type="SAM" id="Phobius"/>
    </source>
</evidence>
<gene>
    <name evidence="2" type="ORF">BpHYR1_001678</name>
</gene>
<proteinExistence type="predicted"/>
<dbReference type="EMBL" id="REGN01001042">
    <property type="protein sequence ID" value="RNA37445.1"/>
    <property type="molecule type" value="Genomic_DNA"/>
</dbReference>
<sequence length="67" mass="8017">MEDEVLLNSKINFYKQLTLINIVLIIFWQNFIKNSLKNLYYMKVFTELSQFNFELIDNDLPKGLQAV</sequence>
<evidence type="ECO:0000313" key="2">
    <source>
        <dbReference type="EMBL" id="RNA37445.1"/>
    </source>
</evidence>
<comment type="caution">
    <text evidence="2">The sequence shown here is derived from an EMBL/GenBank/DDBJ whole genome shotgun (WGS) entry which is preliminary data.</text>
</comment>
<dbReference type="AlphaFoldDB" id="A0A3M7SP11"/>
<evidence type="ECO:0000313" key="3">
    <source>
        <dbReference type="Proteomes" id="UP000276133"/>
    </source>
</evidence>
<accession>A0A3M7SP11</accession>
<keyword evidence="1" id="KW-0812">Transmembrane</keyword>
<keyword evidence="1" id="KW-1133">Transmembrane helix</keyword>
<protein>
    <submittedName>
        <fullName evidence="2">Uncharacterized protein</fullName>
    </submittedName>
</protein>
<name>A0A3M7SP11_BRAPC</name>
<reference evidence="2 3" key="1">
    <citation type="journal article" date="2018" name="Sci. Rep.">
        <title>Genomic signatures of local adaptation to the degree of environmental predictability in rotifers.</title>
        <authorList>
            <person name="Franch-Gras L."/>
            <person name="Hahn C."/>
            <person name="Garcia-Roger E.M."/>
            <person name="Carmona M.J."/>
            <person name="Serra M."/>
            <person name="Gomez A."/>
        </authorList>
    </citation>
    <scope>NUCLEOTIDE SEQUENCE [LARGE SCALE GENOMIC DNA]</scope>
    <source>
        <strain evidence="2">HYR1</strain>
    </source>
</reference>